<organism evidence="2 3">
    <name type="scientific">Paraglaciecola hydrolytica</name>
    <dbReference type="NCBI Taxonomy" id="1799789"/>
    <lineage>
        <taxon>Bacteria</taxon>
        <taxon>Pseudomonadati</taxon>
        <taxon>Pseudomonadota</taxon>
        <taxon>Gammaproteobacteria</taxon>
        <taxon>Alteromonadales</taxon>
        <taxon>Alteromonadaceae</taxon>
        <taxon>Paraglaciecola</taxon>
    </lineage>
</organism>
<evidence type="ECO:0000313" key="3">
    <source>
        <dbReference type="Proteomes" id="UP000070299"/>
    </source>
</evidence>
<evidence type="ECO:0000313" key="2">
    <source>
        <dbReference type="EMBL" id="KXI29259.1"/>
    </source>
</evidence>
<dbReference type="InterPro" id="IPR005135">
    <property type="entry name" value="Endo/exonuclease/phosphatase"/>
</dbReference>
<feature type="domain" description="Endonuclease/exonuclease/phosphatase" evidence="1">
    <location>
        <begin position="14"/>
        <end position="367"/>
    </location>
</feature>
<dbReference type="OrthoDB" id="292013at2"/>
<keyword evidence="2" id="KW-0378">Hydrolase</keyword>
<name>A0A136A1Z0_9ALTE</name>
<dbReference type="SUPFAM" id="SSF56219">
    <property type="entry name" value="DNase I-like"/>
    <property type="match status" value="1"/>
</dbReference>
<dbReference type="Gene3D" id="3.60.10.10">
    <property type="entry name" value="Endonuclease/exonuclease/phosphatase"/>
    <property type="match status" value="1"/>
</dbReference>
<keyword evidence="3" id="KW-1185">Reference proteome</keyword>
<dbReference type="STRING" id="1799789.AX660_14025"/>
<comment type="caution">
    <text evidence="2">The sequence shown here is derived from an EMBL/GenBank/DDBJ whole genome shotgun (WGS) entry which is preliminary data.</text>
</comment>
<keyword evidence="2" id="KW-0255">Endonuclease</keyword>
<dbReference type="Pfam" id="PF03372">
    <property type="entry name" value="Exo_endo_phos"/>
    <property type="match status" value="1"/>
</dbReference>
<dbReference type="AlphaFoldDB" id="A0A136A1Z0"/>
<gene>
    <name evidence="2" type="ORF">AX660_14025</name>
</gene>
<dbReference type="EMBL" id="LSNE01000005">
    <property type="protein sequence ID" value="KXI29259.1"/>
    <property type="molecule type" value="Genomic_DNA"/>
</dbReference>
<keyword evidence="2" id="KW-0540">Nuclease</keyword>
<evidence type="ECO:0000259" key="1">
    <source>
        <dbReference type="Pfam" id="PF03372"/>
    </source>
</evidence>
<sequence>MFMSSAESQTLRVATFNVSMEATNYVANGEQVTGNELFTHLASGSHPQIMNIAAIIQQVRPDILLLNEFDYTSNDELGVKAFIKNYLNVPQQGGKVIDYPYFYTAPVNTGMDSGLDLDKDGIASGKGGDAFGFGLYPGQYGMVLLSRYPIETKQIRTFQHFLWANMPHNLMLGIKDQQGRSWYSEEAQNILRLSSKSHWDVPIDVAGNTIHILASHPTPPVFDGPEDRNGKRNHDEIRFWTDYVSGDQQAEYIYDDAGYKGGLVGKHFVVLGDLNASAVEGDGIASGIANLLSHTRVNADYVPTSQGAGLHSPKNPYAASHTAEWRMRADYVLPSRNLAILNGGVFWPTSNDPQFYLVKNRIASSDHRMVWLDIVFENRK</sequence>
<protein>
    <submittedName>
        <fullName evidence="2">Endonuclease</fullName>
    </submittedName>
</protein>
<proteinExistence type="predicted"/>
<dbReference type="InterPro" id="IPR036691">
    <property type="entry name" value="Endo/exonu/phosph_ase_sf"/>
</dbReference>
<dbReference type="GO" id="GO:0004519">
    <property type="term" value="F:endonuclease activity"/>
    <property type="evidence" value="ECO:0007669"/>
    <property type="project" value="UniProtKB-KW"/>
</dbReference>
<reference evidence="3" key="1">
    <citation type="submission" date="2016-02" db="EMBL/GenBank/DDBJ databases">
        <authorList>
            <person name="Schultz-Johansen M."/>
            <person name="Glaring M.A."/>
            <person name="Bech P.K."/>
            <person name="Stougaard P."/>
        </authorList>
    </citation>
    <scope>NUCLEOTIDE SEQUENCE [LARGE SCALE GENOMIC DNA]</scope>
    <source>
        <strain evidence="3">S66</strain>
    </source>
</reference>
<accession>A0A136A1Z0</accession>
<dbReference type="Proteomes" id="UP000070299">
    <property type="component" value="Unassembled WGS sequence"/>
</dbReference>